<dbReference type="GO" id="GO:0015562">
    <property type="term" value="F:efflux transmembrane transporter activity"/>
    <property type="evidence" value="ECO:0007669"/>
    <property type="project" value="InterPro"/>
</dbReference>
<evidence type="ECO:0000256" key="2">
    <source>
        <dbReference type="PIRNR" id="PIRNR001892"/>
    </source>
</evidence>
<evidence type="ECO:0000313" key="3">
    <source>
        <dbReference type="EMBL" id="EFF74318.1"/>
    </source>
</evidence>
<evidence type="ECO:0000256" key="1">
    <source>
        <dbReference type="ARBA" id="ARBA00007613"/>
    </source>
</evidence>
<dbReference type="EMBL" id="ADMS01000099">
    <property type="protein sequence ID" value="EFF74318.1"/>
    <property type="molecule type" value="Genomic_DNA"/>
</dbReference>
<dbReference type="InterPro" id="IPR003423">
    <property type="entry name" value="OMP_efflux"/>
</dbReference>
<dbReference type="PIRSF" id="PIRSF001892">
    <property type="entry name" value="CyaE"/>
    <property type="match status" value="1"/>
</dbReference>
<dbReference type="SUPFAM" id="SSF56954">
    <property type="entry name" value="Outer membrane efflux proteins (OEP)"/>
    <property type="match status" value="1"/>
</dbReference>
<dbReference type="PROSITE" id="PS51257">
    <property type="entry name" value="PROKAR_LIPOPROTEIN"/>
    <property type="match status" value="1"/>
</dbReference>
<dbReference type="Proteomes" id="UP000004510">
    <property type="component" value="Unassembled WGS sequence"/>
</dbReference>
<keyword evidence="2" id="KW-0813">Transport</keyword>
<accession>D4XFM6</accession>
<keyword evidence="2" id="KW-0998">Cell outer membrane</keyword>
<sequence length="512" mass="54181">MKDDEMEGWGRAVWRTMARRGLLVLGPAMLTACVATGDKSAPASAQRQWQSSGAPAEWRALAVSAGGVGNYADTLAAQLPLDRDRPYDLPELIDLAQRNSPDTRLAWSQARQAASAVGIVDATFLPMLSAHVVGGYVSTRNQLPEILGQRLHVDTRSSGVVPLATLQWLLFDFGQRNALRDSARSLSLGANFLYNGAHQKLIYSVMSAYYEHDAARQRYEIAQASLGNSEAVLAAVEARRRNGLATTIELAQVRQSVAQARLRVVTTRGLERNTYQALAAAIGLDPTTPLRVAPMARRSLPRATDVSSQDVLHQALADRPDVMASVAALKAAEHSVEAAKADFLPKVYLAGFAAAGNRNLDVGNLPVLAGQSNANGVIVGISLPIFDGGLRGARLQDANDRVQASQAALAKVRMEAMRQIVVASTTLESALQANEAAVSLEAAALVTYDAALDAYRQGVGTVTAATEAANGLLVARGARADAYSAAMTGAATLAFSLGRINAESGQQAFNNE</sequence>
<dbReference type="PANTHER" id="PTHR30203">
    <property type="entry name" value="OUTER MEMBRANE CATION EFFLUX PROTEIN"/>
    <property type="match status" value="1"/>
</dbReference>
<organism evidence="3 4">
    <name type="scientific">Achromobacter piechaudii ATCC 43553</name>
    <dbReference type="NCBI Taxonomy" id="742159"/>
    <lineage>
        <taxon>Bacteria</taxon>
        <taxon>Pseudomonadati</taxon>
        <taxon>Pseudomonadota</taxon>
        <taxon>Betaproteobacteria</taxon>
        <taxon>Burkholderiales</taxon>
        <taxon>Alcaligenaceae</taxon>
        <taxon>Achromobacter</taxon>
    </lineage>
</organism>
<evidence type="ECO:0000313" key="4">
    <source>
        <dbReference type="Proteomes" id="UP000004510"/>
    </source>
</evidence>
<keyword evidence="2" id="KW-0204">Cytolysis</keyword>
<dbReference type="GO" id="GO:0009279">
    <property type="term" value="C:cell outer membrane"/>
    <property type="evidence" value="ECO:0007669"/>
    <property type="project" value="UniProtKB-SubCell"/>
</dbReference>
<comment type="function">
    <text evidence="2">CyaE is necessary for transport of calmodulin-sensitive adenylate cyclase-hemolysin (cyclolysin).</text>
</comment>
<keyword evidence="2" id="KW-0472">Membrane</keyword>
<dbReference type="Pfam" id="PF02321">
    <property type="entry name" value="OEP"/>
    <property type="match status" value="2"/>
</dbReference>
<comment type="similarity">
    <text evidence="1 2">Belongs to the outer membrane factor (OMF) (TC 1.B.17) family.</text>
</comment>
<dbReference type="Gene3D" id="1.20.1600.10">
    <property type="entry name" value="Outer membrane efflux proteins (OEP)"/>
    <property type="match status" value="1"/>
</dbReference>
<reference evidence="4" key="1">
    <citation type="submission" date="2010-03" db="EMBL/GenBank/DDBJ databases">
        <title>Complete sequence of Mobiluncus curtisii ATCC 43063.</title>
        <authorList>
            <person name="Muzny D."/>
            <person name="Qin X."/>
            <person name="Deng J."/>
            <person name="Jiang H."/>
            <person name="Liu Y."/>
            <person name="Qu J."/>
            <person name="Song X.-Z."/>
            <person name="Zhang L."/>
            <person name="Thornton R."/>
            <person name="Coyle M."/>
            <person name="Francisco L."/>
            <person name="Jackson L."/>
            <person name="Javaid M."/>
            <person name="Korchina V."/>
            <person name="Kovar C."/>
            <person name="Mata R."/>
            <person name="Mathew T."/>
            <person name="Ngo R."/>
            <person name="Nguyen L."/>
            <person name="Nguyen N."/>
            <person name="Okwuonu G."/>
            <person name="Ongeri F."/>
            <person name="Pham C."/>
            <person name="Simmons D."/>
            <person name="Wilczek-Boney K."/>
            <person name="Hale W."/>
            <person name="Jakkamsetti A."/>
            <person name="Pham P."/>
            <person name="Ruth R."/>
            <person name="San Lucas F."/>
            <person name="Warren J."/>
            <person name="Zhang J."/>
            <person name="Zhao Z."/>
            <person name="Zhou C."/>
            <person name="Zhu D."/>
            <person name="Lee S."/>
            <person name="Bess C."/>
            <person name="Blankenburg K."/>
            <person name="Forbes L."/>
            <person name="Fu Q."/>
            <person name="Gubbala S."/>
            <person name="Hirani K."/>
            <person name="Jayaseelan J.C."/>
            <person name="Lara F."/>
            <person name="Munidasa M."/>
            <person name="Palculict T."/>
            <person name="Patil S."/>
            <person name="Pu L.-L."/>
            <person name="Saada N."/>
            <person name="Tang L."/>
            <person name="Weissenberger G."/>
            <person name="Zhu Y."/>
            <person name="Hemphill L."/>
            <person name="Shang Y."/>
            <person name="Youmans B."/>
            <person name="Ayvaz T."/>
            <person name="Ross M."/>
            <person name="Santibanez J."/>
            <person name="Aqrawi P."/>
            <person name="Gross S."/>
            <person name="Joshi V."/>
            <person name="Fowler G."/>
            <person name="Nazareth L."/>
            <person name="Reid J."/>
            <person name="Worley K."/>
            <person name="Petrosino J."/>
            <person name="Highlander S."/>
            <person name="Gibbs R."/>
            <person name="Gibbs R."/>
        </authorList>
    </citation>
    <scope>NUCLEOTIDE SEQUENCE [LARGE SCALE GENOMIC DNA]</scope>
    <source>
        <strain evidence="4">ATCC 43553</strain>
    </source>
</reference>
<comment type="subcellular location">
    <subcellularLocation>
        <location evidence="2">Cell outer membrane</location>
        <topology evidence="2">Peripheral membrane protein</topology>
    </subcellularLocation>
</comment>
<proteinExistence type="inferred from homology"/>
<dbReference type="InterPro" id="IPR010131">
    <property type="entry name" value="MdtP/NodT-like"/>
</dbReference>
<dbReference type="AlphaFoldDB" id="D4XFM6"/>
<dbReference type="PATRIC" id="fig|742159.3.peg.5277"/>
<keyword evidence="2" id="KW-0354">Hemolysis</keyword>
<name>D4XFM6_9BURK</name>
<dbReference type="GO" id="GO:0031640">
    <property type="term" value="P:killing of cells of another organism"/>
    <property type="evidence" value="ECO:0007669"/>
    <property type="project" value="UniProtKB-KW"/>
</dbReference>
<dbReference type="PANTHER" id="PTHR30203:SF29">
    <property type="entry name" value="PROTEIN CYAE"/>
    <property type="match status" value="1"/>
</dbReference>
<dbReference type="HOGENOM" id="CLU_012817_10_2_4"/>
<protein>
    <recommendedName>
        <fullName evidence="2">Protein CyaE</fullName>
    </recommendedName>
</protein>
<gene>
    <name evidence="3" type="ORF">HMPREF0004_4273</name>
</gene>
<comment type="caution">
    <text evidence="3">The sequence shown here is derived from an EMBL/GenBank/DDBJ whole genome shotgun (WGS) entry which is preliminary data.</text>
</comment>
<dbReference type="eggNOG" id="COG1538">
    <property type="taxonomic scope" value="Bacteria"/>
</dbReference>
<dbReference type="InterPro" id="IPR028351">
    <property type="entry name" value="CyaE"/>
</dbReference>